<dbReference type="InterPro" id="IPR036844">
    <property type="entry name" value="Hint_dom_sf"/>
</dbReference>
<proteinExistence type="predicted"/>
<sequence>MNNMDKDFSGFTAGTLVHTETGLVPIEQLEIGDKVLSKAADGLGDLVYKRITRTTTNDASIFMMYFNTYVNPQLNLADRVNLRRKLKKQQILPEPLLMTADHPFWTQNRGWVRADKLNAQDILVTKDNTYFTTDSGGGYDYRYEGIIPMYHANKKGYAYQVSFGDETGELKGSYVNLLTGRYELYTDPAPTWINKLWQADSEWEQRLLEQTPKDKSEHAEFFGFRQGEWKDPDTIDWAEGEGPLTMTVYNIEVEDTHTYFVGEVGIWVHE</sequence>
<protein>
    <recommendedName>
        <fullName evidence="3">Intein N-terminal splicing region</fullName>
    </recommendedName>
</protein>
<evidence type="ECO:0000313" key="2">
    <source>
        <dbReference type="Proteomes" id="UP001156645"/>
    </source>
</evidence>
<organism evidence="1 2">
    <name type="scientific">Psychrobacter pacificensis</name>
    <dbReference type="NCBI Taxonomy" id="112002"/>
    <lineage>
        <taxon>Bacteria</taxon>
        <taxon>Pseudomonadati</taxon>
        <taxon>Pseudomonadota</taxon>
        <taxon>Gammaproteobacteria</taxon>
        <taxon>Moraxellales</taxon>
        <taxon>Moraxellaceae</taxon>
        <taxon>Psychrobacter</taxon>
    </lineage>
</organism>
<gene>
    <name evidence="1" type="ORF">GCM10007915_24320</name>
</gene>
<evidence type="ECO:0008006" key="3">
    <source>
        <dbReference type="Google" id="ProtNLM"/>
    </source>
</evidence>
<reference evidence="2" key="1">
    <citation type="journal article" date="2019" name="Int. J. Syst. Evol. Microbiol.">
        <title>The Global Catalogue of Microorganisms (GCM) 10K type strain sequencing project: providing services to taxonomists for standard genome sequencing and annotation.</title>
        <authorList>
            <consortium name="The Broad Institute Genomics Platform"/>
            <consortium name="The Broad Institute Genome Sequencing Center for Infectious Disease"/>
            <person name="Wu L."/>
            <person name="Ma J."/>
        </authorList>
    </citation>
    <scope>NUCLEOTIDE SEQUENCE [LARGE SCALE GENOMIC DNA]</scope>
    <source>
        <strain evidence="2">NBRC 103191</strain>
    </source>
</reference>
<keyword evidence="2" id="KW-1185">Reference proteome</keyword>
<dbReference type="NCBIfam" id="TIGR01443">
    <property type="entry name" value="intein_Cterm"/>
    <property type="match status" value="1"/>
</dbReference>
<accession>A0ABQ5Z573</accession>
<dbReference type="Gene3D" id="2.170.16.10">
    <property type="entry name" value="Hedgehog/Intein (Hint) domain"/>
    <property type="match status" value="1"/>
</dbReference>
<name>A0ABQ5Z573_9GAMM</name>
<comment type="caution">
    <text evidence="1">The sequence shown here is derived from an EMBL/GenBank/DDBJ whole genome shotgun (WGS) entry which is preliminary data.</text>
</comment>
<dbReference type="EMBL" id="BSOK01000061">
    <property type="protein sequence ID" value="GLR30193.1"/>
    <property type="molecule type" value="Genomic_DNA"/>
</dbReference>
<dbReference type="InterPro" id="IPR030934">
    <property type="entry name" value="Intein_C"/>
</dbReference>
<dbReference type="Proteomes" id="UP001156645">
    <property type="component" value="Unassembled WGS sequence"/>
</dbReference>
<dbReference type="SUPFAM" id="SSF51294">
    <property type="entry name" value="Hedgehog/intein (Hint) domain"/>
    <property type="match status" value="1"/>
</dbReference>
<evidence type="ECO:0000313" key="1">
    <source>
        <dbReference type="EMBL" id="GLR30193.1"/>
    </source>
</evidence>